<evidence type="ECO:0000256" key="1">
    <source>
        <dbReference type="ARBA" id="ARBA00023157"/>
    </source>
</evidence>
<accession>A0AAV1YQ04</accession>
<dbReference type="SMART" id="SM00020">
    <property type="entry name" value="Tryp_SPc"/>
    <property type="match status" value="1"/>
</dbReference>
<dbReference type="PANTHER" id="PTHR24252">
    <property type="entry name" value="ACROSIN-RELATED"/>
    <property type="match status" value="1"/>
</dbReference>
<protein>
    <recommendedName>
        <fullName evidence="4">Peptidase S1 domain-containing protein</fullName>
    </recommendedName>
</protein>
<dbReference type="Pfam" id="PF00089">
    <property type="entry name" value="Trypsin"/>
    <property type="match status" value="1"/>
</dbReference>
<evidence type="ECO:0000256" key="3">
    <source>
        <dbReference type="SAM" id="SignalP"/>
    </source>
</evidence>
<dbReference type="InterPro" id="IPR009003">
    <property type="entry name" value="Peptidase_S1_PA"/>
</dbReference>
<dbReference type="Proteomes" id="UP001497382">
    <property type="component" value="Unassembled WGS sequence"/>
</dbReference>
<dbReference type="EMBL" id="CAXIEN010000001">
    <property type="protein sequence ID" value="CAL1260801.1"/>
    <property type="molecule type" value="Genomic_DNA"/>
</dbReference>
<feature type="compositionally biased region" description="Low complexity" evidence="2">
    <location>
        <begin position="160"/>
        <end position="193"/>
    </location>
</feature>
<dbReference type="GO" id="GO:0004252">
    <property type="term" value="F:serine-type endopeptidase activity"/>
    <property type="evidence" value="ECO:0007669"/>
    <property type="project" value="InterPro"/>
</dbReference>
<dbReference type="Gene3D" id="2.40.10.10">
    <property type="entry name" value="Trypsin-like serine proteases"/>
    <property type="match status" value="1"/>
</dbReference>
<dbReference type="InterPro" id="IPR018114">
    <property type="entry name" value="TRYPSIN_HIS"/>
</dbReference>
<feature type="region of interest" description="Disordered" evidence="2">
    <location>
        <begin position="160"/>
        <end position="213"/>
    </location>
</feature>
<comment type="caution">
    <text evidence="5">The sequence shown here is derived from an EMBL/GenBank/DDBJ whole genome shotgun (WGS) entry which is preliminary data.</text>
</comment>
<gene>
    <name evidence="5" type="ORF">LARSCL_LOCUS48</name>
</gene>
<sequence>MGLWHSCLYLVLFLIVSAERKNSTIRYSDRRGKALKISKKPCSDPNGRKGICTFKWDCINHNGTLMGTCMDGFIFGTCCQYDYDPLLVEDALDEFPVFHDSNNFIFDDNRNVYSTTSRRTTTRSPTQSTPIQIIYPNTRRSTTTTPIRPLVTTVRSTPITRPVTTSSTTTTTTTTTSTTTRRPTVTASPSSSTGLVTWSSVGPTRRPQPVPQRPIILSPFPFRPGLNFRPSPGAWPIGIAFPVDPFNRPLQVFRPPVVLQTAQSTMSNQTIPLRGTNFTIFNGADKPALMNNSLTNDSTTISVPIPQWTTAASAGTTSLQVITNNLNRPTSLQPQRPLLFISGNSSTTQQTTSSTTRRPNLDYRKDCGVRALGPKGRIVGGQSAYFGRWPWQVLVKEAAWLGLYQKNKCGGVLVSSKYAITAGHCQPGRFLSSLVVILGEHDILTDRERLKPEMRRVKRMIVHRHYNPQNFDNDIALLELDPPVIFRPHISPICLPEPDDDFTGKSAFVTGWGKTTHGGAIPNLLQEVQVPIMSNADCVEMFKEAGHSKLIKPTFLCAGYKSGGKGLLRRRFRRTPDGGKREWTMGPGRNSVSRYPLCGSESTWSLHENFCLQTLDQ</sequence>
<feature type="domain" description="Peptidase S1" evidence="4">
    <location>
        <begin position="378"/>
        <end position="617"/>
    </location>
</feature>
<organism evidence="5 6">
    <name type="scientific">Larinioides sclopetarius</name>
    <dbReference type="NCBI Taxonomy" id="280406"/>
    <lineage>
        <taxon>Eukaryota</taxon>
        <taxon>Metazoa</taxon>
        <taxon>Ecdysozoa</taxon>
        <taxon>Arthropoda</taxon>
        <taxon>Chelicerata</taxon>
        <taxon>Arachnida</taxon>
        <taxon>Araneae</taxon>
        <taxon>Araneomorphae</taxon>
        <taxon>Entelegynae</taxon>
        <taxon>Araneoidea</taxon>
        <taxon>Araneidae</taxon>
        <taxon>Larinioides</taxon>
    </lineage>
</organism>
<evidence type="ECO:0000313" key="6">
    <source>
        <dbReference type="Proteomes" id="UP001497382"/>
    </source>
</evidence>
<evidence type="ECO:0000313" key="5">
    <source>
        <dbReference type="EMBL" id="CAL1260801.1"/>
    </source>
</evidence>
<evidence type="ECO:0000256" key="2">
    <source>
        <dbReference type="SAM" id="MobiDB-lite"/>
    </source>
</evidence>
<keyword evidence="6" id="KW-1185">Reference proteome</keyword>
<dbReference type="SUPFAM" id="SSF50494">
    <property type="entry name" value="Trypsin-like serine proteases"/>
    <property type="match status" value="1"/>
</dbReference>
<dbReference type="PANTHER" id="PTHR24252:SF7">
    <property type="entry name" value="HYALIN"/>
    <property type="match status" value="1"/>
</dbReference>
<dbReference type="CDD" id="cd00190">
    <property type="entry name" value="Tryp_SPc"/>
    <property type="match status" value="1"/>
</dbReference>
<keyword evidence="3" id="KW-0732">Signal</keyword>
<dbReference type="FunFam" id="2.40.10.10:FF:000068">
    <property type="entry name" value="transmembrane protease serine 2"/>
    <property type="match status" value="1"/>
</dbReference>
<dbReference type="InterPro" id="IPR001314">
    <property type="entry name" value="Peptidase_S1A"/>
</dbReference>
<feature type="signal peptide" evidence="3">
    <location>
        <begin position="1"/>
        <end position="18"/>
    </location>
</feature>
<dbReference type="AlphaFoldDB" id="A0AAV1YQ04"/>
<feature type="chain" id="PRO_5043527860" description="Peptidase S1 domain-containing protein" evidence="3">
    <location>
        <begin position="19"/>
        <end position="617"/>
    </location>
</feature>
<proteinExistence type="predicted"/>
<evidence type="ECO:0000259" key="4">
    <source>
        <dbReference type="PROSITE" id="PS50240"/>
    </source>
</evidence>
<dbReference type="PROSITE" id="PS00134">
    <property type="entry name" value="TRYPSIN_HIS"/>
    <property type="match status" value="1"/>
</dbReference>
<dbReference type="PROSITE" id="PS50240">
    <property type="entry name" value="TRYPSIN_DOM"/>
    <property type="match status" value="1"/>
</dbReference>
<reference evidence="5 6" key="1">
    <citation type="submission" date="2024-04" db="EMBL/GenBank/DDBJ databases">
        <authorList>
            <person name="Rising A."/>
            <person name="Reimegard J."/>
            <person name="Sonavane S."/>
            <person name="Akerstrom W."/>
            <person name="Nylinder S."/>
            <person name="Hedman E."/>
            <person name="Kallberg Y."/>
        </authorList>
    </citation>
    <scope>NUCLEOTIDE SEQUENCE [LARGE SCALE GENOMIC DNA]</scope>
</reference>
<name>A0AAV1YQ04_9ARAC</name>
<dbReference type="InterPro" id="IPR043504">
    <property type="entry name" value="Peptidase_S1_PA_chymotrypsin"/>
</dbReference>
<dbReference type="InterPro" id="IPR001254">
    <property type="entry name" value="Trypsin_dom"/>
</dbReference>
<dbReference type="PRINTS" id="PR00722">
    <property type="entry name" value="CHYMOTRYPSIN"/>
</dbReference>
<keyword evidence="1" id="KW-1015">Disulfide bond</keyword>
<dbReference type="GO" id="GO:0006508">
    <property type="term" value="P:proteolysis"/>
    <property type="evidence" value="ECO:0007669"/>
    <property type="project" value="InterPro"/>
</dbReference>